<dbReference type="GO" id="GO:0006310">
    <property type="term" value="P:DNA recombination"/>
    <property type="evidence" value="ECO:0007669"/>
    <property type="project" value="UniProtKB-UniRule"/>
</dbReference>
<dbReference type="InterPro" id="IPR000085">
    <property type="entry name" value="RuvA"/>
</dbReference>
<dbReference type="Gene3D" id="2.40.50.140">
    <property type="entry name" value="Nucleic acid-binding proteins"/>
    <property type="match status" value="1"/>
</dbReference>
<comment type="caution">
    <text evidence="6">Lacks conserved residue(s) required for the propagation of feature annotation.</text>
</comment>
<dbReference type="InterPro" id="IPR010994">
    <property type="entry name" value="RuvA_2-like"/>
</dbReference>
<comment type="caution">
    <text evidence="8">The sequence shown here is derived from an EMBL/GenBank/DDBJ whole genome shotgun (WGS) entry which is preliminary data.</text>
</comment>
<dbReference type="SMART" id="SM00278">
    <property type="entry name" value="HhH1"/>
    <property type="match status" value="2"/>
</dbReference>
<evidence type="ECO:0000313" key="9">
    <source>
        <dbReference type="Proteomes" id="UP000652354"/>
    </source>
</evidence>
<comment type="subunit">
    <text evidence="6">Homotetramer. Forms an RuvA(8)-RuvB(12)-Holliday junction (HJ) complex. HJ DNA is sandwiched between 2 RuvA tetramers; dsDNA enters through RuvA and exits via RuvB. An RuvB hexamer assembles on each DNA strand where it exits the tetramer. Each RuvB hexamer is contacted by two RuvA subunits (via domain III) on 2 adjacent RuvB subunits; this complex drives branch migration. In the full resolvosome a probable DNA-RuvA(4)-RuvB(12)-RuvC(2) complex forms which resolves the HJ.</text>
</comment>
<keyword evidence="8" id="KW-0067">ATP-binding</keyword>
<name>A0A919Q1N3_9MICO</name>
<dbReference type="Proteomes" id="UP000652354">
    <property type="component" value="Unassembled WGS sequence"/>
</dbReference>
<reference evidence="8" key="1">
    <citation type="submission" date="2021-01" db="EMBL/GenBank/DDBJ databases">
        <title>Whole genome shotgun sequence of Demequina activiva NBRC 110675.</title>
        <authorList>
            <person name="Komaki H."/>
            <person name="Tamura T."/>
        </authorList>
    </citation>
    <scope>NUCLEOTIDE SEQUENCE</scope>
    <source>
        <strain evidence="8">NBRC 110675</strain>
    </source>
</reference>
<feature type="domain" description="Helix-hairpin-helix DNA-binding motif class 1" evidence="7">
    <location>
        <begin position="107"/>
        <end position="126"/>
    </location>
</feature>
<dbReference type="GO" id="GO:0005524">
    <property type="term" value="F:ATP binding"/>
    <property type="evidence" value="ECO:0007669"/>
    <property type="project" value="InterPro"/>
</dbReference>
<accession>A0A919Q1N3</accession>
<dbReference type="HAMAP" id="MF_00031">
    <property type="entry name" value="DNA_HJ_migration_RuvA"/>
    <property type="match status" value="1"/>
</dbReference>
<dbReference type="Gene3D" id="1.10.8.10">
    <property type="entry name" value="DNA helicase RuvA subunit, C-terminal domain"/>
    <property type="match status" value="1"/>
</dbReference>
<dbReference type="InterPro" id="IPR013849">
    <property type="entry name" value="DNA_helicase_Holl-junc_RuvA_I"/>
</dbReference>
<gene>
    <name evidence="6 8" type="primary">ruvA</name>
    <name evidence="8" type="ORF">Dac01nite_13970</name>
</gene>
<sequence>MIAQLAGTVLSVGATSLVIEVGGVGMLVQSTPGTLAELHARQEVRLHTTLVVREESLTLYGFSAQSERDTFEALQSVQGVGPRLALAMLAVHTPQALSRAVADGDRKALEKVPGIGAKVAARLLLELGGKLSLPEPAGADGASRSAQDARGQVEEALVGLGWNAKAASGAVEKVAPAPITEQDVPATLRAALQAMGSTRG</sequence>
<keyword evidence="9" id="KW-1185">Reference proteome</keyword>
<evidence type="ECO:0000256" key="2">
    <source>
        <dbReference type="ARBA" id="ARBA00022763"/>
    </source>
</evidence>
<dbReference type="Gene3D" id="1.10.150.20">
    <property type="entry name" value="5' to 3' exonuclease, C-terminal subdomain"/>
    <property type="match status" value="1"/>
</dbReference>
<keyword evidence="5 6" id="KW-0234">DNA repair</keyword>
<keyword evidence="3 6" id="KW-0238">DNA-binding</keyword>
<dbReference type="GO" id="GO:0005737">
    <property type="term" value="C:cytoplasm"/>
    <property type="evidence" value="ECO:0007669"/>
    <property type="project" value="UniProtKB-SubCell"/>
</dbReference>
<evidence type="ECO:0000256" key="1">
    <source>
        <dbReference type="ARBA" id="ARBA00022490"/>
    </source>
</evidence>
<dbReference type="GO" id="GO:0009378">
    <property type="term" value="F:four-way junction helicase activity"/>
    <property type="evidence" value="ECO:0007669"/>
    <property type="project" value="InterPro"/>
</dbReference>
<proteinExistence type="inferred from homology"/>
<evidence type="ECO:0000256" key="4">
    <source>
        <dbReference type="ARBA" id="ARBA00023172"/>
    </source>
</evidence>
<comment type="subcellular location">
    <subcellularLocation>
        <location evidence="6">Cytoplasm</location>
    </subcellularLocation>
</comment>
<evidence type="ECO:0000259" key="7">
    <source>
        <dbReference type="SMART" id="SM00278"/>
    </source>
</evidence>
<dbReference type="GO" id="GO:0000400">
    <property type="term" value="F:four-way junction DNA binding"/>
    <property type="evidence" value="ECO:0007669"/>
    <property type="project" value="UniProtKB-UniRule"/>
</dbReference>
<dbReference type="InterPro" id="IPR003583">
    <property type="entry name" value="Hlx-hairpin-Hlx_DNA-bd_motif"/>
</dbReference>
<dbReference type="NCBIfam" id="TIGR00084">
    <property type="entry name" value="ruvA"/>
    <property type="match status" value="1"/>
</dbReference>
<dbReference type="CDD" id="cd14332">
    <property type="entry name" value="UBA_RuvA_C"/>
    <property type="match status" value="1"/>
</dbReference>
<protein>
    <recommendedName>
        <fullName evidence="6">Holliday junction branch migration complex subunit RuvA</fullName>
    </recommendedName>
</protein>
<evidence type="ECO:0000256" key="3">
    <source>
        <dbReference type="ARBA" id="ARBA00023125"/>
    </source>
</evidence>
<keyword evidence="8" id="KW-0378">Hydrolase</keyword>
<dbReference type="GO" id="GO:0048476">
    <property type="term" value="C:Holliday junction resolvase complex"/>
    <property type="evidence" value="ECO:0007669"/>
    <property type="project" value="UniProtKB-UniRule"/>
</dbReference>
<dbReference type="InterPro" id="IPR012340">
    <property type="entry name" value="NA-bd_OB-fold"/>
</dbReference>
<evidence type="ECO:0000256" key="6">
    <source>
        <dbReference type="HAMAP-Rule" id="MF_00031"/>
    </source>
</evidence>
<dbReference type="Pfam" id="PF14520">
    <property type="entry name" value="HHH_5"/>
    <property type="match status" value="1"/>
</dbReference>
<organism evidence="8 9">
    <name type="scientific">Demequina activiva</name>
    <dbReference type="NCBI Taxonomy" id="1582364"/>
    <lineage>
        <taxon>Bacteria</taxon>
        <taxon>Bacillati</taxon>
        <taxon>Actinomycetota</taxon>
        <taxon>Actinomycetes</taxon>
        <taxon>Micrococcales</taxon>
        <taxon>Demequinaceae</taxon>
        <taxon>Demequina</taxon>
    </lineage>
</organism>
<dbReference type="RefSeq" id="WP_203654964.1">
    <property type="nucleotide sequence ID" value="NZ_BONR01000002.1"/>
</dbReference>
<dbReference type="SUPFAM" id="SSF47781">
    <property type="entry name" value="RuvA domain 2-like"/>
    <property type="match status" value="1"/>
</dbReference>
<feature type="region of interest" description="Domain III" evidence="6">
    <location>
        <begin position="148"/>
        <end position="200"/>
    </location>
</feature>
<dbReference type="EMBL" id="BONR01000002">
    <property type="protein sequence ID" value="GIG54645.1"/>
    <property type="molecule type" value="Genomic_DNA"/>
</dbReference>
<comment type="similarity">
    <text evidence="6">Belongs to the RuvA family.</text>
</comment>
<comment type="domain">
    <text evidence="6">Has three domains with a flexible linker between the domains II and III and assumes an 'L' shape. Domain III is highly mobile and contacts RuvB.</text>
</comment>
<keyword evidence="8" id="KW-0347">Helicase</keyword>
<dbReference type="Pfam" id="PF07499">
    <property type="entry name" value="RuvA_C"/>
    <property type="match status" value="1"/>
</dbReference>
<dbReference type="Pfam" id="PF01330">
    <property type="entry name" value="RuvA_N"/>
    <property type="match status" value="1"/>
</dbReference>
<dbReference type="AlphaFoldDB" id="A0A919Q1N3"/>
<dbReference type="GO" id="GO:0006281">
    <property type="term" value="P:DNA repair"/>
    <property type="evidence" value="ECO:0007669"/>
    <property type="project" value="UniProtKB-UniRule"/>
</dbReference>
<dbReference type="SUPFAM" id="SSF50249">
    <property type="entry name" value="Nucleic acid-binding proteins"/>
    <property type="match status" value="1"/>
</dbReference>
<dbReference type="SUPFAM" id="SSF46929">
    <property type="entry name" value="DNA helicase RuvA subunit, C-terminal domain"/>
    <property type="match status" value="1"/>
</dbReference>
<keyword evidence="2 6" id="KW-0227">DNA damage</keyword>
<dbReference type="InterPro" id="IPR036267">
    <property type="entry name" value="RuvA_C_sf"/>
</dbReference>
<dbReference type="GO" id="GO:0009379">
    <property type="term" value="C:Holliday junction helicase complex"/>
    <property type="evidence" value="ECO:0007669"/>
    <property type="project" value="InterPro"/>
</dbReference>
<dbReference type="InterPro" id="IPR011114">
    <property type="entry name" value="RuvA_C"/>
</dbReference>
<evidence type="ECO:0000256" key="5">
    <source>
        <dbReference type="ARBA" id="ARBA00023204"/>
    </source>
</evidence>
<feature type="domain" description="Helix-hairpin-helix DNA-binding motif class 1" evidence="7">
    <location>
        <begin position="72"/>
        <end position="91"/>
    </location>
</feature>
<keyword evidence="1 6" id="KW-0963">Cytoplasm</keyword>
<evidence type="ECO:0000313" key="8">
    <source>
        <dbReference type="EMBL" id="GIG54645.1"/>
    </source>
</evidence>
<keyword evidence="4 6" id="KW-0233">DNA recombination</keyword>
<keyword evidence="8" id="KW-0547">Nucleotide-binding</keyword>
<comment type="function">
    <text evidence="6">The RuvA-RuvB-RuvC complex processes Holliday junction (HJ) DNA during genetic recombination and DNA repair, while the RuvA-RuvB complex plays an important role in the rescue of blocked DNA replication forks via replication fork reversal (RFR). RuvA specifically binds to HJ cruciform DNA, conferring on it an open structure. The RuvB hexamer acts as an ATP-dependent pump, pulling dsDNA into and through the RuvAB complex. HJ branch migration allows RuvC to scan DNA until it finds its consensus sequence, where it cleaves and resolves the cruciform DNA.</text>
</comment>